<organism evidence="5 6">
    <name type="scientific">Paramecium pentaurelia</name>
    <dbReference type="NCBI Taxonomy" id="43138"/>
    <lineage>
        <taxon>Eukaryota</taxon>
        <taxon>Sar</taxon>
        <taxon>Alveolata</taxon>
        <taxon>Ciliophora</taxon>
        <taxon>Intramacronucleata</taxon>
        <taxon>Oligohymenophorea</taxon>
        <taxon>Peniculida</taxon>
        <taxon>Parameciidae</taxon>
        <taxon>Paramecium</taxon>
    </lineage>
</organism>
<reference evidence="5" key="1">
    <citation type="submission" date="2021-01" db="EMBL/GenBank/DDBJ databases">
        <authorList>
            <consortium name="Genoscope - CEA"/>
            <person name="William W."/>
        </authorList>
    </citation>
    <scope>NUCLEOTIDE SEQUENCE</scope>
</reference>
<dbReference type="FunFam" id="1.10.510.10:FF:000616">
    <property type="entry name" value="Uncharacterized protein"/>
    <property type="match status" value="1"/>
</dbReference>
<evidence type="ECO:0000256" key="2">
    <source>
        <dbReference type="ARBA" id="ARBA00023860"/>
    </source>
</evidence>
<evidence type="ECO:0000313" key="5">
    <source>
        <dbReference type="EMBL" id="CAD8190678.1"/>
    </source>
</evidence>
<dbReference type="GO" id="GO:0005524">
    <property type="term" value="F:ATP binding"/>
    <property type="evidence" value="ECO:0007669"/>
    <property type="project" value="InterPro"/>
</dbReference>
<dbReference type="PROSITE" id="PS50011">
    <property type="entry name" value="PROTEIN_KINASE_DOM"/>
    <property type="match status" value="1"/>
</dbReference>
<dbReference type="InterPro" id="IPR050235">
    <property type="entry name" value="CK1_Ser-Thr_kinase"/>
</dbReference>
<dbReference type="GO" id="GO:0004674">
    <property type="term" value="F:protein serine/threonine kinase activity"/>
    <property type="evidence" value="ECO:0007669"/>
    <property type="project" value="UniProtKB-EC"/>
</dbReference>
<protein>
    <recommendedName>
        <fullName evidence="2">Casein kinase I</fullName>
        <ecNumber evidence="1">2.7.11.1</ecNumber>
    </recommendedName>
</protein>
<gene>
    <name evidence="5" type="ORF">PPENT_87.1.T0970062</name>
</gene>
<name>A0A8S1WL36_9CILI</name>
<evidence type="ECO:0000259" key="4">
    <source>
        <dbReference type="PROSITE" id="PS50011"/>
    </source>
</evidence>
<feature type="compositionally biased region" description="Basic residues" evidence="3">
    <location>
        <begin position="391"/>
        <end position="407"/>
    </location>
</feature>
<evidence type="ECO:0000313" key="6">
    <source>
        <dbReference type="Proteomes" id="UP000689195"/>
    </source>
</evidence>
<dbReference type="InterPro" id="IPR000719">
    <property type="entry name" value="Prot_kinase_dom"/>
</dbReference>
<dbReference type="AlphaFoldDB" id="A0A8S1WL36"/>
<dbReference type="EMBL" id="CAJJDO010000097">
    <property type="protein sequence ID" value="CAD8190678.1"/>
    <property type="molecule type" value="Genomic_DNA"/>
</dbReference>
<proteinExistence type="predicted"/>
<dbReference type="PANTHER" id="PTHR11909">
    <property type="entry name" value="CASEIN KINASE-RELATED"/>
    <property type="match status" value="1"/>
</dbReference>
<keyword evidence="6" id="KW-1185">Reference proteome</keyword>
<dbReference type="Proteomes" id="UP000689195">
    <property type="component" value="Unassembled WGS sequence"/>
</dbReference>
<dbReference type="CDD" id="cd14016">
    <property type="entry name" value="STKc_CK1"/>
    <property type="match status" value="1"/>
</dbReference>
<dbReference type="InterPro" id="IPR008271">
    <property type="entry name" value="Ser/Thr_kinase_AS"/>
</dbReference>
<sequence length="845" mass="97818">MMKLPPSYRDPKIFNNKYIIKQQISSGSFGIVYLAFDKHTREEVAVKIEKEENEDVSSLDREISILNRLNGVPGTPKLYWSGFEQDYNVIVIQILGKDLSQYIKPYKKFSLKSVLQISYQLLTTLQQVHERGVIHRDFKPENILTGYQQENGTIYLVDYGVSKVYLDNHGKHIPLKDKKSFIGTTRYASIAAHRGYELGRKDDVESMFYVMIYLLKGKLPWQNLQNIGDRDRTDVVGEVKQKTEVSELCKDVPSEFAEIFNYLKKLEFKSEPDYKYMLSLLLKAASNNHIVLDKLFEWTDRQTKIKDQMIWALSEDKQKLPQMNSSQQIMGSNNLLKPPEAMRATGGTPIRMESKHLTSTSIQGSLSSMMIKYIPSQVENTSLCNQDDKRSKSKKSKRSRKSAKSSKRQSVIFHSGVQIIEPKDQLRRHKTIDSTWGFQQCMNEFSGDEDSQKLSKKLTVFIPRNYPKILLNYDIIQNMWYAQILNSLEVDDFSEELLQDITNHLQSISVTDFSKGYQIIVTELADMGYEFMSKNQLPSTQLIIQYLQLWNQEVCTFSNLWVLQNLEIAYQIKINRITQARARLLALIDEQQYYSIGGTVSQIYESALSLYHFCTIDNQGKQQALQAILKLQQLIIKSLEPKLDKKVHLLMAKLYERMAQLEKGAYESNQFCIQAYKVASQVLTPDDSLLQYYESHIQIDNQQSQIPKPLSITHLQENTVLLEERDVVISDQAGSMRVTYNHKAKELTILFLNLRCIFNLSDIENEITIYNLQSLPVFLNEFVNVVSQQLILEETLIMSTNIVGLESFEKQVQITQKTRGHYFAYFTEQVLDYMDDESVQPLLIQ</sequence>
<feature type="domain" description="Protein kinase" evidence="4">
    <location>
        <begin position="18"/>
        <end position="292"/>
    </location>
</feature>
<dbReference type="OrthoDB" id="10282182at2759"/>
<evidence type="ECO:0000256" key="3">
    <source>
        <dbReference type="SAM" id="MobiDB-lite"/>
    </source>
</evidence>
<dbReference type="EC" id="2.7.11.1" evidence="1"/>
<feature type="region of interest" description="Disordered" evidence="3">
    <location>
        <begin position="382"/>
        <end position="408"/>
    </location>
</feature>
<dbReference type="PROSITE" id="PS00108">
    <property type="entry name" value="PROTEIN_KINASE_ST"/>
    <property type="match status" value="1"/>
</dbReference>
<comment type="caution">
    <text evidence="5">The sequence shown here is derived from an EMBL/GenBank/DDBJ whole genome shotgun (WGS) entry which is preliminary data.</text>
</comment>
<evidence type="ECO:0000256" key="1">
    <source>
        <dbReference type="ARBA" id="ARBA00012513"/>
    </source>
</evidence>
<dbReference type="Pfam" id="PF00069">
    <property type="entry name" value="Pkinase"/>
    <property type="match status" value="1"/>
</dbReference>
<accession>A0A8S1WL36</accession>